<dbReference type="Gene3D" id="3.30.70.2650">
    <property type="match status" value="1"/>
</dbReference>
<evidence type="ECO:0000313" key="9">
    <source>
        <dbReference type="Proteomes" id="UP000231379"/>
    </source>
</evidence>
<reference evidence="9" key="1">
    <citation type="submission" date="2017-09" db="EMBL/GenBank/DDBJ databases">
        <title>Depth-based differentiation of microbial function through sediment-hosted aquifers and enrichment of novel symbionts in the deep terrestrial subsurface.</title>
        <authorList>
            <person name="Probst A.J."/>
            <person name="Ladd B."/>
            <person name="Jarett J.K."/>
            <person name="Geller-Mcgrath D.E."/>
            <person name="Sieber C.M.K."/>
            <person name="Emerson J.B."/>
            <person name="Anantharaman K."/>
            <person name="Thomas B.C."/>
            <person name="Malmstrom R."/>
            <person name="Stieglmeier M."/>
            <person name="Klingl A."/>
            <person name="Woyke T."/>
            <person name="Ryan C.M."/>
            <person name="Banfield J.F."/>
        </authorList>
    </citation>
    <scope>NUCLEOTIDE SEQUENCE [LARGE SCALE GENOMIC DNA]</scope>
</reference>
<keyword evidence="4" id="KW-0378">Hydrolase</keyword>
<keyword evidence="2" id="KW-0479">Metal-binding</keyword>
<proteinExistence type="predicted"/>
<gene>
    <name evidence="8" type="primary">cas2</name>
    <name evidence="8" type="ORF">COU20_01090</name>
</gene>
<dbReference type="Proteomes" id="UP000231379">
    <property type="component" value="Unassembled WGS sequence"/>
</dbReference>
<name>A0A2H0U8D6_9BACT</name>
<accession>A0A2H0U8D6</accession>
<protein>
    <submittedName>
        <fullName evidence="8">CRISPR-associated endonuclease Cas2</fullName>
    </submittedName>
</protein>
<organism evidence="8 9">
    <name type="scientific">Candidatus Kaiserbacteria bacterium CG10_big_fil_rev_8_21_14_0_10_59_10</name>
    <dbReference type="NCBI Taxonomy" id="1974612"/>
    <lineage>
        <taxon>Bacteria</taxon>
        <taxon>Candidatus Kaiseribacteriota</taxon>
    </lineage>
</organism>
<dbReference type="NCBIfam" id="TIGR01573">
    <property type="entry name" value="cas2"/>
    <property type="match status" value="1"/>
</dbReference>
<evidence type="ECO:0000256" key="1">
    <source>
        <dbReference type="ARBA" id="ARBA00022722"/>
    </source>
</evidence>
<dbReference type="InterPro" id="IPR021127">
    <property type="entry name" value="CRISPR_associated_Cas2"/>
</dbReference>
<feature type="domain" description="Transcriptional repressor PaaX-like central Cas2-like" evidence="7">
    <location>
        <begin position="103"/>
        <end position="176"/>
    </location>
</feature>
<evidence type="ECO:0000256" key="4">
    <source>
        <dbReference type="ARBA" id="ARBA00022801"/>
    </source>
</evidence>
<dbReference type="PANTHER" id="PTHR30319">
    <property type="entry name" value="PHENYLACETIC ACID REGULATOR-RELATED TRANSCRIPTIONAL REPRESSOR"/>
    <property type="match status" value="1"/>
</dbReference>
<keyword evidence="5" id="KW-0460">Magnesium</keyword>
<evidence type="ECO:0000256" key="2">
    <source>
        <dbReference type="ARBA" id="ARBA00022723"/>
    </source>
</evidence>
<sequence>MEYTRHTRARRRRRLGAIEREMLTELSAGDLFVGYLLSAGSIRRMYKVARDNAAYRYRRKQAMERLLEDNFVRRAGKRLSITSDGRNALGDIVRETHALLRTKRWDGKWRIVIFDIPERYRELRDKVRYALKKAGFAQLQQSVWIFPHECKELIQLIQKESQLSKYILYGVMERVEGERTFRKLFKLR</sequence>
<dbReference type="PANTHER" id="PTHR30319:SF1">
    <property type="entry name" value="TRANSCRIPTIONAL REPRESSOR PAAX"/>
    <property type="match status" value="1"/>
</dbReference>
<keyword evidence="1" id="KW-0540">Nuclease</keyword>
<evidence type="ECO:0000259" key="7">
    <source>
        <dbReference type="Pfam" id="PF20803"/>
    </source>
</evidence>
<dbReference type="GO" id="GO:0006351">
    <property type="term" value="P:DNA-templated transcription"/>
    <property type="evidence" value="ECO:0007669"/>
    <property type="project" value="TreeGrafter"/>
</dbReference>
<dbReference type="SUPFAM" id="SSF143430">
    <property type="entry name" value="TTP0101/SSO1404-like"/>
    <property type="match status" value="1"/>
</dbReference>
<dbReference type="InterPro" id="IPR048846">
    <property type="entry name" value="PaaX-like_central"/>
</dbReference>
<dbReference type="GO" id="GO:0043571">
    <property type="term" value="P:maintenance of CRISPR repeat elements"/>
    <property type="evidence" value="ECO:0007669"/>
    <property type="project" value="InterPro"/>
</dbReference>
<evidence type="ECO:0000313" key="8">
    <source>
        <dbReference type="EMBL" id="PIR82679.1"/>
    </source>
</evidence>
<dbReference type="GO" id="GO:0004521">
    <property type="term" value="F:RNA endonuclease activity"/>
    <property type="evidence" value="ECO:0007669"/>
    <property type="project" value="InterPro"/>
</dbReference>
<keyword evidence="3 8" id="KW-0255">Endonuclease</keyword>
<dbReference type="EMBL" id="PFBM01000008">
    <property type="protein sequence ID" value="PIR82679.1"/>
    <property type="molecule type" value="Genomic_DNA"/>
</dbReference>
<evidence type="ECO:0000256" key="3">
    <source>
        <dbReference type="ARBA" id="ARBA00022759"/>
    </source>
</evidence>
<evidence type="ECO:0000256" key="5">
    <source>
        <dbReference type="ARBA" id="ARBA00022842"/>
    </source>
</evidence>
<dbReference type="AlphaFoldDB" id="A0A2H0U8D6"/>
<dbReference type="Pfam" id="PF20803">
    <property type="entry name" value="PaaX_M"/>
    <property type="match status" value="1"/>
</dbReference>
<comment type="caution">
    <text evidence="8">The sequence shown here is derived from an EMBL/GenBank/DDBJ whole genome shotgun (WGS) entry which is preliminary data.</text>
</comment>
<evidence type="ECO:0000256" key="6">
    <source>
        <dbReference type="ARBA" id="ARBA00023118"/>
    </source>
</evidence>
<keyword evidence="6" id="KW-0051">Antiviral defense</keyword>